<dbReference type="Pfam" id="PF01368">
    <property type="entry name" value="DHH"/>
    <property type="match status" value="1"/>
</dbReference>
<dbReference type="Pfam" id="PF02272">
    <property type="entry name" value="DHHA1"/>
    <property type="match status" value="1"/>
</dbReference>
<feature type="domain" description="DDH" evidence="1">
    <location>
        <begin position="29"/>
        <end position="167"/>
    </location>
</feature>
<dbReference type="InterPro" id="IPR003156">
    <property type="entry name" value="DHHA1_dom"/>
</dbReference>
<evidence type="ECO:0000313" key="3">
    <source>
        <dbReference type="EMBL" id="ABF45586.1"/>
    </source>
</evidence>
<dbReference type="KEGG" id="dge:Dgeo_1290"/>
<gene>
    <name evidence="3" type="ordered locus">Dgeo_1290</name>
</gene>
<dbReference type="EMBL" id="CP000359">
    <property type="protein sequence ID" value="ABF45586.1"/>
    <property type="molecule type" value="Genomic_DNA"/>
</dbReference>
<dbReference type="Gene3D" id="3.90.1640.10">
    <property type="entry name" value="inorganic pyrophosphatase (n-terminal core)"/>
    <property type="match status" value="1"/>
</dbReference>
<name>Q1IYU8_DEIGD</name>
<organism evidence="3 4">
    <name type="scientific">Deinococcus geothermalis (strain DSM 11300 / CIP 105573 / AG-3a)</name>
    <dbReference type="NCBI Taxonomy" id="319795"/>
    <lineage>
        <taxon>Bacteria</taxon>
        <taxon>Thermotogati</taxon>
        <taxon>Deinococcota</taxon>
        <taxon>Deinococci</taxon>
        <taxon>Deinococcales</taxon>
        <taxon>Deinococcaceae</taxon>
        <taxon>Deinococcus</taxon>
    </lineage>
</organism>
<dbReference type="GO" id="GO:0003676">
    <property type="term" value="F:nucleic acid binding"/>
    <property type="evidence" value="ECO:0007669"/>
    <property type="project" value="InterPro"/>
</dbReference>
<dbReference type="RefSeq" id="WP_011530423.1">
    <property type="nucleotide sequence ID" value="NC_008025.1"/>
</dbReference>
<evidence type="ECO:0000313" key="4">
    <source>
        <dbReference type="Proteomes" id="UP000002431"/>
    </source>
</evidence>
<sequence length="335" mass="35170">MTGINEAAPAYAQDVTAVATKLRGHSGPIVVLSHENPDGDALGSVLGLTRALRALGKTVVAPMDVPRYLRFLPEAGELSSPLTEWPADALAAVLDVDNNDPARVAGADLTTFTGEVVNIDHHGTNARRAAALVVDPGQPATAMMVADVVDALGAPWSEAIATPLMLGLSTDTGSFRFDSVTPETFEVAARLRAHGARLGWLNDQLGQNPRAYYLLLREVLGTLEFLFGGRVVLARVDEAMLAQAGATWEDVESYVSLLRSAQGAVLAVMVKDFGDRVKLSLRSRGNVSAQNVAVALGGGGHVPAAGASIPLPYAEVWPRLEQAIAAELARAETTP</sequence>
<dbReference type="InterPro" id="IPR038763">
    <property type="entry name" value="DHH_sf"/>
</dbReference>
<dbReference type="Gene3D" id="3.10.310.30">
    <property type="match status" value="1"/>
</dbReference>
<protein>
    <submittedName>
        <fullName evidence="3">Phosphoesterase, RecJ-like protein</fullName>
    </submittedName>
</protein>
<dbReference type="SUPFAM" id="SSF64182">
    <property type="entry name" value="DHH phosphoesterases"/>
    <property type="match status" value="1"/>
</dbReference>
<proteinExistence type="predicted"/>
<dbReference type="STRING" id="319795.Dgeo_1290"/>
<reference evidence="3" key="1">
    <citation type="submission" date="2006-04" db="EMBL/GenBank/DDBJ databases">
        <title>Complete sequence of chromosome of Deinococcus geothermalis DSM 11300.</title>
        <authorList>
            <consortium name="US DOE Joint Genome Institute"/>
            <person name="Copeland A."/>
            <person name="Lucas S."/>
            <person name="Lapidus A."/>
            <person name="Barry K."/>
            <person name="Detter J.C."/>
            <person name="Glavina del Rio T."/>
            <person name="Hammon N."/>
            <person name="Israni S."/>
            <person name="Dalin E."/>
            <person name="Tice H."/>
            <person name="Pitluck S."/>
            <person name="Brettin T."/>
            <person name="Bruce D."/>
            <person name="Han C."/>
            <person name="Tapia R."/>
            <person name="Saunders E."/>
            <person name="Gilna P."/>
            <person name="Schmutz J."/>
            <person name="Larimer F."/>
            <person name="Land M."/>
            <person name="Hauser L."/>
            <person name="Kyrpides N."/>
            <person name="Kim E."/>
            <person name="Daly M.J."/>
            <person name="Fredrickson J.K."/>
            <person name="Makarova K.S."/>
            <person name="Gaidamakova E.K."/>
            <person name="Zhai M."/>
            <person name="Richardson P."/>
        </authorList>
    </citation>
    <scope>NUCLEOTIDE SEQUENCE</scope>
    <source>
        <strain evidence="3">DSM 11300</strain>
    </source>
</reference>
<dbReference type="InterPro" id="IPR001667">
    <property type="entry name" value="DDH_dom"/>
</dbReference>
<feature type="domain" description="DHHA1" evidence="2">
    <location>
        <begin position="234"/>
        <end position="324"/>
    </location>
</feature>
<dbReference type="HOGENOM" id="CLU_039720_0_0_0"/>
<dbReference type="eggNOG" id="COG0618">
    <property type="taxonomic scope" value="Bacteria"/>
</dbReference>
<dbReference type="InterPro" id="IPR051319">
    <property type="entry name" value="Oligoribo/pAp-PDE_c-di-AMP_PDE"/>
</dbReference>
<evidence type="ECO:0000259" key="1">
    <source>
        <dbReference type="Pfam" id="PF01368"/>
    </source>
</evidence>
<dbReference type="PANTHER" id="PTHR47618">
    <property type="entry name" value="BIFUNCTIONAL OLIGORIBONUCLEASE AND PAP PHOSPHATASE NRNA"/>
    <property type="match status" value="1"/>
</dbReference>
<dbReference type="AlphaFoldDB" id="Q1IYU8"/>
<keyword evidence="4" id="KW-1185">Reference proteome</keyword>
<dbReference type="Proteomes" id="UP000002431">
    <property type="component" value="Chromosome"/>
</dbReference>
<dbReference type="PANTHER" id="PTHR47618:SF1">
    <property type="entry name" value="BIFUNCTIONAL OLIGORIBONUCLEASE AND PAP PHOSPHATASE NRNA"/>
    <property type="match status" value="1"/>
</dbReference>
<accession>Q1IYU8</accession>
<evidence type="ECO:0000259" key="2">
    <source>
        <dbReference type="Pfam" id="PF02272"/>
    </source>
</evidence>